<proteinExistence type="predicted"/>
<keyword evidence="1" id="KW-0175">Coiled coil</keyword>
<evidence type="ECO:0000313" key="3">
    <source>
        <dbReference type="EMBL" id="KAK3670595.1"/>
    </source>
</evidence>
<feature type="compositionally biased region" description="Polar residues" evidence="2">
    <location>
        <begin position="54"/>
        <end position="71"/>
    </location>
</feature>
<gene>
    <name evidence="3" type="ORF">LTR78_009563</name>
</gene>
<dbReference type="Proteomes" id="UP001274830">
    <property type="component" value="Unassembled WGS sequence"/>
</dbReference>
<keyword evidence="4" id="KW-1185">Reference proteome</keyword>
<feature type="compositionally biased region" description="Basic and acidic residues" evidence="2">
    <location>
        <begin position="1"/>
        <end position="18"/>
    </location>
</feature>
<reference evidence="3" key="1">
    <citation type="submission" date="2023-07" db="EMBL/GenBank/DDBJ databases">
        <title>Black Yeasts Isolated from many extreme environments.</title>
        <authorList>
            <person name="Coleine C."/>
            <person name="Stajich J.E."/>
            <person name="Selbmann L."/>
        </authorList>
    </citation>
    <scope>NUCLEOTIDE SEQUENCE</scope>
    <source>
        <strain evidence="3">CCFEE 5485</strain>
    </source>
</reference>
<protein>
    <submittedName>
        <fullName evidence="3">Uncharacterized protein</fullName>
    </submittedName>
</protein>
<evidence type="ECO:0000313" key="4">
    <source>
        <dbReference type="Proteomes" id="UP001274830"/>
    </source>
</evidence>
<feature type="compositionally biased region" description="Basic and acidic residues" evidence="2">
    <location>
        <begin position="40"/>
        <end position="52"/>
    </location>
</feature>
<organism evidence="3 4">
    <name type="scientific">Recurvomyces mirabilis</name>
    <dbReference type="NCBI Taxonomy" id="574656"/>
    <lineage>
        <taxon>Eukaryota</taxon>
        <taxon>Fungi</taxon>
        <taxon>Dikarya</taxon>
        <taxon>Ascomycota</taxon>
        <taxon>Pezizomycotina</taxon>
        <taxon>Dothideomycetes</taxon>
        <taxon>Dothideomycetidae</taxon>
        <taxon>Mycosphaerellales</taxon>
        <taxon>Teratosphaeriaceae</taxon>
        <taxon>Recurvomyces</taxon>
    </lineage>
</organism>
<evidence type="ECO:0000256" key="1">
    <source>
        <dbReference type="SAM" id="Coils"/>
    </source>
</evidence>
<sequence length="484" mass="55281">MSFSNFKDKAKKFIRENDLSPTSEYPRRESSSKPGPPVPPRKDAPAISEKRPSSMGNEPSSMDRSSTTNGPSAYAQRHQPGYPQARSSRRDDYAQSHQSRKDDYVSNRQAIRPEEYISQLQDKVRRLEDAVRQQEGVITDLERHVSDQKEQYLTDVKEREAELRELQSTAFKDIQPTRWEPFEDSQVNQRLSDFQADIQQIAKTYSIDHVAAYKLSNDQLQALDGELNEAGVADVTGKAVMLSLLEPQFGPRICVTALLSAAVHRLVLTNPFFFMADGMDGDFDSLPENFRHLEQRPDPADALEQYLHRIAKVDARSANVWRSDTLRLLMPEEHDTSAPAEGLRQEMRIGCRDQCLRAARSFEEGPVAVLLNIKSMETATKDGFRKTLTQLFEDAGRMAMRLWTQRTAIRCSYLPDLRKEPFAVDSTLMQAHNLHKLDDPKDHRLDGKRIKLVVHPAVLRYGTHDGEDYERSQVWAKAIVWLDV</sequence>
<feature type="coiled-coil region" evidence="1">
    <location>
        <begin position="117"/>
        <end position="169"/>
    </location>
</feature>
<dbReference type="AlphaFoldDB" id="A0AAE0TPA1"/>
<dbReference type="EMBL" id="JAUTXT010000054">
    <property type="protein sequence ID" value="KAK3670595.1"/>
    <property type="molecule type" value="Genomic_DNA"/>
</dbReference>
<feature type="compositionally biased region" description="Basic and acidic residues" evidence="2">
    <location>
        <begin position="88"/>
        <end position="110"/>
    </location>
</feature>
<name>A0AAE0TPA1_9PEZI</name>
<evidence type="ECO:0000256" key="2">
    <source>
        <dbReference type="SAM" id="MobiDB-lite"/>
    </source>
</evidence>
<accession>A0AAE0TPA1</accession>
<feature type="region of interest" description="Disordered" evidence="2">
    <location>
        <begin position="1"/>
        <end position="110"/>
    </location>
</feature>
<comment type="caution">
    <text evidence="3">The sequence shown here is derived from an EMBL/GenBank/DDBJ whole genome shotgun (WGS) entry which is preliminary data.</text>
</comment>